<dbReference type="RefSeq" id="XP_041558387.1">
    <property type="nucleotide sequence ID" value="XM_041705954.1"/>
</dbReference>
<reference evidence="2" key="2">
    <citation type="submission" date="2021-02" db="EMBL/GenBank/DDBJ databases">
        <title>Aspergillus puulaauensis MK2 genome sequence.</title>
        <authorList>
            <person name="Futagami T."/>
            <person name="Mori K."/>
            <person name="Kadooka C."/>
            <person name="Tanaka T."/>
        </authorList>
    </citation>
    <scope>NUCLEOTIDE SEQUENCE</scope>
    <source>
        <strain evidence="2">MK2</strain>
    </source>
</reference>
<feature type="region of interest" description="Disordered" evidence="1">
    <location>
        <begin position="398"/>
        <end position="419"/>
    </location>
</feature>
<gene>
    <name evidence="2" type="ORF">APUU_50904A</name>
</gene>
<dbReference type="OrthoDB" id="4479550at2759"/>
<feature type="compositionally biased region" description="Low complexity" evidence="1">
    <location>
        <begin position="266"/>
        <end position="278"/>
    </location>
</feature>
<feature type="compositionally biased region" description="Polar residues" evidence="1">
    <location>
        <begin position="95"/>
        <end position="105"/>
    </location>
</feature>
<evidence type="ECO:0000313" key="2">
    <source>
        <dbReference type="EMBL" id="BCS26193.1"/>
    </source>
</evidence>
<proteinExistence type="predicted"/>
<evidence type="ECO:0000256" key="1">
    <source>
        <dbReference type="SAM" id="MobiDB-lite"/>
    </source>
</evidence>
<feature type="region of interest" description="Disordered" evidence="1">
    <location>
        <begin position="1"/>
        <end position="287"/>
    </location>
</feature>
<keyword evidence="3" id="KW-1185">Reference proteome</keyword>
<feature type="compositionally biased region" description="Polar residues" evidence="1">
    <location>
        <begin position="10"/>
        <end position="26"/>
    </location>
</feature>
<name>A0A7R7XSL9_9EURO</name>
<feature type="compositionally biased region" description="Low complexity" evidence="1">
    <location>
        <begin position="32"/>
        <end position="44"/>
    </location>
</feature>
<dbReference type="Proteomes" id="UP000654913">
    <property type="component" value="Chromosome 5"/>
</dbReference>
<feature type="region of interest" description="Disordered" evidence="1">
    <location>
        <begin position="342"/>
        <end position="380"/>
    </location>
</feature>
<feature type="compositionally biased region" description="Polar residues" evidence="1">
    <location>
        <begin position="154"/>
        <end position="203"/>
    </location>
</feature>
<dbReference type="AlphaFoldDB" id="A0A7R7XSL9"/>
<evidence type="ECO:0000313" key="3">
    <source>
        <dbReference type="Proteomes" id="UP000654913"/>
    </source>
</evidence>
<feature type="compositionally biased region" description="Polar residues" evidence="1">
    <location>
        <begin position="213"/>
        <end position="233"/>
    </location>
</feature>
<dbReference type="GeneID" id="64976198"/>
<accession>A0A7R7XSL9</accession>
<feature type="compositionally biased region" description="Basic and acidic residues" evidence="1">
    <location>
        <begin position="407"/>
        <end position="417"/>
    </location>
</feature>
<reference evidence="2" key="1">
    <citation type="submission" date="2021-01" db="EMBL/GenBank/DDBJ databases">
        <authorList>
            <consortium name="Aspergillus puulaauensis MK2 genome sequencing consortium"/>
            <person name="Kazuki M."/>
            <person name="Futagami T."/>
        </authorList>
    </citation>
    <scope>NUCLEOTIDE SEQUENCE</scope>
    <source>
        <strain evidence="2">MK2</strain>
    </source>
</reference>
<sequence>MSPGAGTFGSPETQILPRNNDDSTGSRIPRIAAPKQAAHSSAAKGLRSGSFIPVAVPRRSTEQLGVCTREAPYEPSPKGIRLLEKPRGPRPCPTDQESSLMSESASRTDLKDAETSSSVSVSSSDTWDFKDINDTERPPVAFTGEYRTRAQGPRGNQTRGPTLKITSSAEKVIMGSSSSIAQKTSPSFFQRLGNLTPNTPKNSKNPRDATPGSRGTQGSKISLDSGKESTPASRNFCRPQISMESISKRDISGKELSISRNPLNKSSLSSIFSPSSKSLHSDEEPMVPKIPDQYISCQESSVRKVSNKSVELQTPGKATPETKSTPSNLELKATPETVIKAGTVCSHPPRSSSLKALSDFPDVSGSEQNPAGTASKSSKVATNLRRNVTFNNITPLASSEGQFNQNLDKRRLPDSKSNHLLGSFRNIFKSRGGAEAPAIVNENKAPGSVKGTAKENLNSNDSEKTAKPPRTKYATRLSSGVGWNRSGRNNRTRAESPSTPTPSIPRLLAPQNRGPDSNIPSFARPTTSTLTKATPAPKAALPGSVEAQTRKPHVRTASTGSPHRLTRGPKRTACNMLTPPAQKITESPKCATGEAPLLLEAKTYFDLERVRECIEKLCKKVGELSTSLERETVIRQALTLQQQLADYQSLDKMTIQAEILAKEKDLEKKVAEDTLRTSLAEIQAQLEQD</sequence>
<feature type="compositionally biased region" description="Polar residues" evidence="1">
    <location>
        <begin position="365"/>
        <end position="380"/>
    </location>
</feature>
<feature type="region of interest" description="Disordered" evidence="1">
    <location>
        <begin position="438"/>
        <end position="573"/>
    </location>
</feature>
<feature type="compositionally biased region" description="Low complexity" evidence="1">
    <location>
        <begin position="525"/>
        <end position="542"/>
    </location>
</feature>
<protein>
    <submittedName>
        <fullName evidence="2">Uncharacterized protein</fullName>
    </submittedName>
</protein>
<feature type="region of interest" description="Disordered" evidence="1">
    <location>
        <begin position="304"/>
        <end position="329"/>
    </location>
</feature>
<dbReference type="EMBL" id="AP024447">
    <property type="protein sequence ID" value="BCS26193.1"/>
    <property type="molecule type" value="Genomic_DNA"/>
</dbReference>
<organism evidence="2 3">
    <name type="scientific">Aspergillus puulaauensis</name>
    <dbReference type="NCBI Taxonomy" id="1220207"/>
    <lineage>
        <taxon>Eukaryota</taxon>
        <taxon>Fungi</taxon>
        <taxon>Dikarya</taxon>
        <taxon>Ascomycota</taxon>
        <taxon>Pezizomycotina</taxon>
        <taxon>Eurotiomycetes</taxon>
        <taxon>Eurotiomycetidae</taxon>
        <taxon>Eurotiales</taxon>
        <taxon>Aspergillaceae</taxon>
        <taxon>Aspergillus</taxon>
    </lineage>
</organism>
<dbReference type="KEGG" id="apuu:APUU_50904A"/>
<feature type="compositionally biased region" description="Basic and acidic residues" evidence="1">
    <location>
        <begin position="127"/>
        <end position="137"/>
    </location>
</feature>